<dbReference type="GO" id="GO:0003677">
    <property type="term" value="F:DNA binding"/>
    <property type="evidence" value="ECO:0007669"/>
    <property type="project" value="InterPro"/>
</dbReference>
<dbReference type="FunFam" id="3.90.1100.10:FF:000021">
    <property type="entry name" value="DNA-directed RNA polymerase subunit beta"/>
    <property type="match status" value="1"/>
</dbReference>
<dbReference type="InterPro" id="IPR037033">
    <property type="entry name" value="DNA-dir_RNAP_su2_hyb_sf"/>
</dbReference>
<dbReference type="InterPro" id="IPR007120">
    <property type="entry name" value="DNA-dir_RNAP_su2_dom"/>
</dbReference>
<dbReference type="PANTHER" id="PTHR20856">
    <property type="entry name" value="DNA-DIRECTED RNA POLYMERASE I SUBUNIT 2"/>
    <property type="match status" value="1"/>
</dbReference>
<dbReference type="AlphaFoldDB" id="A0AAX4NZ30"/>
<dbReference type="Pfam" id="PF04561">
    <property type="entry name" value="RNA_pol_Rpb2_2"/>
    <property type="match status" value="2"/>
</dbReference>
<comment type="function">
    <text evidence="1 14">DNA-dependent RNA polymerase catalyzes the transcription of DNA into RNA using the four ribonucleoside triphosphates as substrates.</text>
</comment>
<dbReference type="InterPro" id="IPR014724">
    <property type="entry name" value="RNA_pol_RPB2_OB-fold"/>
</dbReference>
<dbReference type="Pfam" id="PF04560">
    <property type="entry name" value="RNA_pol_Rpb2_7"/>
    <property type="match status" value="1"/>
</dbReference>
<feature type="domain" description="RNA polymerase beta subunit protrusion" evidence="19">
    <location>
        <begin position="67"/>
        <end position="514"/>
    </location>
</feature>
<comment type="similarity">
    <text evidence="3 13">Belongs to the RNA polymerase beta chain family.</text>
</comment>
<dbReference type="Gene3D" id="3.90.1800.10">
    <property type="entry name" value="RNA polymerase alpha subunit dimerisation domain"/>
    <property type="match status" value="1"/>
</dbReference>
<dbReference type="EC" id="2.7.7.6" evidence="14"/>
<evidence type="ECO:0000256" key="5">
    <source>
        <dbReference type="ARBA" id="ARBA00022679"/>
    </source>
</evidence>
<evidence type="ECO:0000256" key="12">
    <source>
        <dbReference type="ARBA" id="ARBA00048552"/>
    </source>
</evidence>
<dbReference type="Gene3D" id="2.40.270.10">
    <property type="entry name" value="DNA-directed RNA polymerase, subunit 2, domain 6"/>
    <property type="match status" value="1"/>
</dbReference>
<dbReference type="InterPro" id="IPR007647">
    <property type="entry name" value="RNA_pol_Rpb2_5"/>
</dbReference>
<keyword evidence="24" id="KW-1185">Reference proteome</keyword>
<dbReference type="GO" id="GO:0000428">
    <property type="term" value="C:DNA-directed RNA polymerase complex"/>
    <property type="evidence" value="ECO:0007669"/>
    <property type="project" value="UniProtKB-KW"/>
</dbReference>
<feature type="region of interest" description="Disordered" evidence="15">
    <location>
        <begin position="360"/>
        <end position="394"/>
    </location>
</feature>
<evidence type="ECO:0000313" key="23">
    <source>
        <dbReference type="EMBL" id="WZN59183.1"/>
    </source>
</evidence>
<keyword evidence="4 14" id="KW-0240">DNA-directed RNA polymerase</keyword>
<evidence type="ECO:0000256" key="15">
    <source>
        <dbReference type="SAM" id="MobiDB-lite"/>
    </source>
</evidence>
<evidence type="ECO:0000256" key="3">
    <source>
        <dbReference type="ARBA" id="ARBA00006835"/>
    </source>
</evidence>
<evidence type="ECO:0000259" key="21">
    <source>
        <dbReference type="Pfam" id="PF04566"/>
    </source>
</evidence>
<dbReference type="Pfam" id="PF00562">
    <property type="entry name" value="RNA_pol_Rpb2_6"/>
    <property type="match status" value="1"/>
</dbReference>
<dbReference type="InterPro" id="IPR007121">
    <property type="entry name" value="RNA_pol_bsu_CS"/>
</dbReference>
<dbReference type="FunFam" id="3.90.1800.10:FF:000002">
    <property type="entry name" value="DNA-directed RNA polymerase subunit beta"/>
    <property type="match status" value="1"/>
</dbReference>
<feature type="domain" description="DNA-directed RNA polymerase subunit 2 hybrid-binding" evidence="16">
    <location>
        <begin position="771"/>
        <end position="1156"/>
    </location>
</feature>
<dbReference type="Pfam" id="PF04565">
    <property type="entry name" value="RNA_pol_Rpb2_3"/>
    <property type="match status" value="1"/>
</dbReference>
<dbReference type="Gene3D" id="2.40.50.150">
    <property type="match status" value="1"/>
</dbReference>
<dbReference type="GO" id="GO:0046872">
    <property type="term" value="F:metal ion binding"/>
    <property type="evidence" value="ECO:0007669"/>
    <property type="project" value="UniProtKB-KW"/>
</dbReference>
<evidence type="ECO:0000256" key="11">
    <source>
        <dbReference type="ARBA" id="ARBA00026088"/>
    </source>
</evidence>
<dbReference type="InterPro" id="IPR007641">
    <property type="entry name" value="RNA_pol_Rpb2_7"/>
</dbReference>
<keyword evidence="5 14" id="KW-0808">Transferase</keyword>
<dbReference type="GO" id="GO:0032549">
    <property type="term" value="F:ribonucleoside binding"/>
    <property type="evidence" value="ECO:0007669"/>
    <property type="project" value="InterPro"/>
</dbReference>
<evidence type="ECO:0000256" key="7">
    <source>
        <dbReference type="ARBA" id="ARBA00022723"/>
    </source>
</evidence>
<evidence type="ECO:0000259" key="18">
    <source>
        <dbReference type="Pfam" id="PF04561"/>
    </source>
</evidence>
<feature type="domain" description="RNA polymerase Rpb2" evidence="21">
    <location>
        <begin position="643"/>
        <end position="702"/>
    </location>
</feature>
<dbReference type="GO" id="GO:0006351">
    <property type="term" value="P:DNA-templated transcription"/>
    <property type="evidence" value="ECO:0007669"/>
    <property type="project" value="InterPro"/>
</dbReference>
<dbReference type="PROSITE" id="PS01166">
    <property type="entry name" value="RNA_POL_BETA"/>
    <property type="match status" value="1"/>
</dbReference>
<accession>A0AAX4NZ30</accession>
<feature type="domain" description="RNA polymerase Rpb2" evidence="18">
    <location>
        <begin position="247"/>
        <end position="352"/>
    </location>
</feature>
<evidence type="ECO:0000256" key="13">
    <source>
        <dbReference type="RuleBase" id="RU000434"/>
    </source>
</evidence>
<evidence type="ECO:0000256" key="10">
    <source>
        <dbReference type="ARBA" id="ARBA00023242"/>
    </source>
</evidence>
<evidence type="ECO:0000256" key="8">
    <source>
        <dbReference type="ARBA" id="ARBA00022833"/>
    </source>
</evidence>
<keyword evidence="8" id="KW-0862">Zinc</keyword>
<evidence type="ECO:0000256" key="4">
    <source>
        <dbReference type="ARBA" id="ARBA00022478"/>
    </source>
</evidence>
<dbReference type="InterPro" id="IPR015712">
    <property type="entry name" value="DNA-dir_RNA_pol_su2"/>
</dbReference>
<dbReference type="InterPro" id="IPR007644">
    <property type="entry name" value="RNA_pol_bsu_protrusion"/>
</dbReference>
<dbReference type="InterPro" id="IPR007646">
    <property type="entry name" value="RNA_pol_Rpb2_4"/>
</dbReference>
<protein>
    <recommendedName>
        <fullName evidence="14">DNA-directed RNA polymerase subunit beta</fullName>
        <ecNumber evidence="14">2.7.7.6</ecNumber>
    </recommendedName>
</protein>
<evidence type="ECO:0000256" key="9">
    <source>
        <dbReference type="ARBA" id="ARBA00023163"/>
    </source>
</evidence>
<feature type="domain" description="RNA polymerase Rpb2" evidence="18">
    <location>
        <begin position="428"/>
        <end position="464"/>
    </location>
</feature>
<feature type="region of interest" description="Disordered" evidence="15">
    <location>
        <begin position="1"/>
        <end position="26"/>
    </location>
</feature>
<dbReference type="InterPro" id="IPR007645">
    <property type="entry name" value="RNA_pol_Rpb2_3"/>
</dbReference>
<evidence type="ECO:0000256" key="14">
    <source>
        <dbReference type="RuleBase" id="RU363031"/>
    </source>
</evidence>
<dbReference type="FunFam" id="2.40.270.10:FF:000011">
    <property type="entry name" value="DNA-directed RNA polymerase subunit beta"/>
    <property type="match status" value="1"/>
</dbReference>
<dbReference type="CDD" id="cd00653">
    <property type="entry name" value="RNA_pol_B_RPB2"/>
    <property type="match status" value="1"/>
</dbReference>
<proteinExistence type="inferred from homology"/>
<sequence>MVRKRKSVRFAQGEAEDELQGGVGHPTAGSHDQAMECLTRDPSKLSQPIRHLQDKYELLPAFLRVRGLVRQHIDSFNYFIQHEIRKIVKAKANVKVTCDSDPNFYLKYLNIYVGDPVVEEDYVATDITPHQCRLRDMTYAAPISVDIEYTRGEETVVKRAAESIGGNEPDENMLNSGDRGVERKERTKGAISIGRLPLMLGCCRCILQDKTEEELSELQECPLDPGGYFVVKGVEKVILIQEQLSKNRVIIDLDSHGLPCASVASATHERKSKTHLIVKSDGRILLKHNTFAEDVPICIIFKAMGIESEQEMLQLICTSKEHMNLMVPSIRECMEVGIHVQKQALEYCASKFKSSRHTYTYSKGNAGRKKKKGNEKARNNGDANGSVGQDAGEDRYKHPFTLRTKVDEARDVLAGVILSHVPAPGYNFREKAFYLSTMTRRLLEALIDPEKVDDKDYYGNKRLELAGQLLALLFEDLFKRLNSDLKRQADAVLSKANRATQFDIAKCFRPDTITNGLEHAIASGNWTVKRFRMERKGVTQVLSRLSYVATLGMMTRITSQFEKTRKISGPRALQPSQWGMLCPCDTPEGESCGLVKNLAIMTHVTTDDEDPGSLKQLIYSLGCESIHLVTNSTQHEGQKRSLVYLNGSILGVHRKPEMLATTLRQLRRKGMGVGIYVSVQCDDSAVNIASDGGRVCRPLIICDRGAARVTKEHTEMLKRNELNFDDLLTMGLVEYLDVNEENDCLIALREGDLDEETTHLEIEPFTILGVCAGLIPYPHHNQSPRNTYQCAMGKQAMGSMAYNQHKRMDTLLYLLVYPQKPLVKTKILDLINFDQLGAGQNATVAVMSYSGYDIEDAIVMNKASLDRGFGRCVVLRKYGTTIKKYTNRTSDRIVPVHRPMDPSDDPKFVKLKKNLMRSHKLLDDDGIAAPGSKITDGDMYINKQTPTQIRDPVAESIQRQNSFYKPTPQYYKGPRGETGVVDKVLLTSNEENHFLVKALIRHTRRPEVGDKFSSRHGQKGVIGAIVPQEDMPFSDMGICPDLVMNPHGFPSRMTVGKMIELLGGKAAVFDGKLKDGTCFAGDSVEGLCKILTEHGFSYSGKDYLTCGQSGEPLQAYIFMGPVYYQKLKHMVMDKMHARARGPRVVLTRQPTEGRSRDGGLRLGEMERDCLVAHGASRLILERLMYSSDQFTVHVCSKCGLLGYYDHREERGMCSKCGKSEQVKPVKIPYACKLLFQELQSMNIVPRLELS</sequence>
<dbReference type="InterPro" id="IPR037034">
    <property type="entry name" value="RNA_pol_Rpb2_2_sf"/>
</dbReference>
<organism evidence="23 24">
    <name type="scientific">Chloropicon roscoffensis</name>
    <dbReference type="NCBI Taxonomy" id="1461544"/>
    <lineage>
        <taxon>Eukaryota</taxon>
        <taxon>Viridiplantae</taxon>
        <taxon>Chlorophyta</taxon>
        <taxon>Chloropicophyceae</taxon>
        <taxon>Chloropicales</taxon>
        <taxon>Chloropicaceae</taxon>
        <taxon>Chloropicon</taxon>
    </lineage>
</organism>
<evidence type="ECO:0000259" key="22">
    <source>
        <dbReference type="Pfam" id="PF04567"/>
    </source>
</evidence>
<evidence type="ECO:0000256" key="2">
    <source>
        <dbReference type="ARBA" id="ARBA00004123"/>
    </source>
</evidence>
<dbReference type="Gene3D" id="3.90.1100.10">
    <property type="match status" value="2"/>
</dbReference>
<dbReference type="Pfam" id="PF04563">
    <property type="entry name" value="RNA_pol_Rpb2_1"/>
    <property type="match status" value="1"/>
</dbReference>
<keyword evidence="9 14" id="KW-0804">Transcription</keyword>
<reference evidence="23 24" key="1">
    <citation type="submission" date="2024-03" db="EMBL/GenBank/DDBJ databases">
        <title>Complete genome sequence of the green alga Chloropicon roscoffensis RCC1871.</title>
        <authorList>
            <person name="Lemieux C."/>
            <person name="Pombert J.-F."/>
            <person name="Otis C."/>
            <person name="Turmel M."/>
        </authorList>
    </citation>
    <scope>NUCLEOTIDE SEQUENCE [LARGE SCALE GENOMIC DNA]</scope>
    <source>
        <strain evidence="23 24">RCC1871</strain>
    </source>
</reference>
<comment type="subunit">
    <text evidence="11">In plastids the minimal PEP RNA polymerase catalytic core is composed of four subunits: alpha, beta, beta', and beta''. When a (nuclear-encoded) sigma factor is associated with the core the holoenzyme is formed, which can initiate transcription.</text>
</comment>
<name>A0AAX4NZ30_9CHLO</name>
<comment type="catalytic activity">
    <reaction evidence="12 14">
        <text>RNA(n) + a ribonucleoside 5'-triphosphate = RNA(n+1) + diphosphate</text>
        <dbReference type="Rhea" id="RHEA:21248"/>
        <dbReference type="Rhea" id="RHEA-COMP:14527"/>
        <dbReference type="Rhea" id="RHEA-COMP:17342"/>
        <dbReference type="ChEBI" id="CHEBI:33019"/>
        <dbReference type="ChEBI" id="CHEBI:61557"/>
        <dbReference type="ChEBI" id="CHEBI:140395"/>
        <dbReference type="EC" id="2.7.7.6"/>
    </reaction>
</comment>
<dbReference type="SUPFAM" id="SSF64484">
    <property type="entry name" value="beta and beta-prime subunits of DNA dependent RNA-polymerase"/>
    <property type="match status" value="1"/>
</dbReference>
<dbReference type="GO" id="GO:0003899">
    <property type="term" value="F:DNA-directed RNA polymerase activity"/>
    <property type="evidence" value="ECO:0007669"/>
    <property type="project" value="UniProtKB-EC"/>
</dbReference>
<evidence type="ECO:0000259" key="16">
    <source>
        <dbReference type="Pfam" id="PF00562"/>
    </source>
</evidence>
<evidence type="ECO:0000313" key="24">
    <source>
        <dbReference type="Proteomes" id="UP001472866"/>
    </source>
</evidence>
<dbReference type="FunFam" id="2.40.270.10:FF:000006">
    <property type="entry name" value="DNA-directed RNA polymerase subunit beta"/>
    <property type="match status" value="1"/>
</dbReference>
<dbReference type="Proteomes" id="UP001472866">
    <property type="component" value="Chromosome 01"/>
</dbReference>
<keyword evidence="6 14" id="KW-0548">Nucleotidyltransferase</keyword>
<feature type="domain" description="RNA polymerase Rpb2" evidence="22">
    <location>
        <begin position="724"/>
        <end position="757"/>
    </location>
</feature>
<evidence type="ECO:0000259" key="20">
    <source>
        <dbReference type="Pfam" id="PF04565"/>
    </source>
</evidence>
<evidence type="ECO:0000259" key="17">
    <source>
        <dbReference type="Pfam" id="PF04560"/>
    </source>
</evidence>
<keyword evidence="10" id="KW-0539">Nucleus</keyword>
<dbReference type="Pfam" id="PF04566">
    <property type="entry name" value="RNA_pol_Rpb2_4"/>
    <property type="match status" value="1"/>
</dbReference>
<feature type="domain" description="RNA polymerase Rpb2" evidence="17">
    <location>
        <begin position="1158"/>
        <end position="1249"/>
    </location>
</feature>
<evidence type="ECO:0000256" key="6">
    <source>
        <dbReference type="ARBA" id="ARBA00022695"/>
    </source>
</evidence>
<feature type="domain" description="RNA polymerase Rpb2" evidence="20">
    <location>
        <begin position="540"/>
        <end position="604"/>
    </location>
</feature>
<gene>
    <name evidence="23" type="ORF">HKI87_01g07080</name>
</gene>
<comment type="subcellular location">
    <subcellularLocation>
        <location evidence="2">Nucleus</location>
    </subcellularLocation>
</comment>
<dbReference type="InterPro" id="IPR007642">
    <property type="entry name" value="RNA_pol_Rpb2_2"/>
</dbReference>
<dbReference type="EMBL" id="CP151501">
    <property type="protein sequence ID" value="WZN59183.1"/>
    <property type="molecule type" value="Genomic_DNA"/>
</dbReference>
<evidence type="ECO:0000259" key="19">
    <source>
        <dbReference type="Pfam" id="PF04563"/>
    </source>
</evidence>
<dbReference type="GO" id="GO:0005634">
    <property type="term" value="C:nucleus"/>
    <property type="evidence" value="ECO:0007669"/>
    <property type="project" value="UniProtKB-SubCell"/>
</dbReference>
<keyword evidence="7" id="KW-0479">Metal-binding</keyword>
<dbReference type="Gene3D" id="3.90.1110.10">
    <property type="entry name" value="RNA polymerase Rpb2, domain 2"/>
    <property type="match status" value="1"/>
</dbReference>
<dbReference type="Pfam" id="PF04567">
    <property type="entry name" value="RNA_pol_Rpb2_5"/>
    <property type="match status" value="1"/>
</dbReference>
<evidence type="ECO:0000256" key="1">
    <source>
        <dbReference type="ARBA" id="ARBA00004026"/>
    </source>
</evidence>